<reference evidence="2" key="1">
    <citation type="journal article" date="2010" name="Science">
        <title>Signatures of adaptation to obligate biotrophy in the Hyaloperonospora arabidopsidis genome.</title>
        <authorList>
            <person name="Baxter L."/>
            <person name="Tripathy S."/>
            <person name="Ishaque N."/>
            <person name="Boot N."/>
            <person name="Cabral A."/>
            <person name="Kemen E."/>
            <person name="Thines M."/>
            <person name="Ah-Fong A."/>
            <person name="Anderson R."/>
            <person name="Badejoko W."/>
            <person name="Bittner-Eddy P."/>
            <person name="Boore J.L."/>
            <person name="Chibucos M.C."/>
            <person name="Coates M."/>
            <person name="Dehal P."/>
            <person name="Delehaunty K."/>
            <person name="Dong S."/>
            <person name="Downton P."/>
            <person name="Dumas B."/>
            <person name="Fabro G."/>
            <person name="Fronick C."/>
            <person name="Fuerstenberg S.I."/>
            <person name="Fulton L."/>
            <person name="Gaulin E."/>
            <person name="Govers F."/>
            <person name="Hughes L."/>
            <person name="Humphray S."/>
            <person name="Jiang R.H."/>
            <person name="Judelson H."/>
            <person name="Kamoun S."/>
            <person name="Kyung K."/>
            <person name="Meijer H."/>
            <person name="Minx P."/>
            <person name="Morris P."/>
            <person name="Nelson J."/>
            <person name="Phuntumart V."/>
            <person name="Qutob D."/>
            <person name="Rehmany A."/>
            <person name="Rougon-Cardoso A."/>
            <person name="Ryden P."/>
            <person name="Torto-Alalibo T."/>
            <person name="Studholme D."/>
            <person name="Wang Y."/>
            <person name="Win J."/>
            <person name="Wood J."/>
            <person name="Clifton S.W."/>
            <person name="Rogers J."/>
            <person name="Van den Ackerveken G."/>
            <person name="Jones J.D."/>
            <person name="McDowell J.M."/>
            <person name="Beynon J."/>
            <person name="Tyler B.M."/>
        </authorList>
    </citation>
    <scope>NUCLEOTIDE SEQUENCE [LARGE SCALE GENOMIC DNA]</scope>
    <source>
        <strain evidence="2">Emoy2</strain>
    </source>
</reference>
<evidence type="ECO:0000313" key="1">
    <source>
        <dbReference type="EnsemblProtists" id="HpaP812055"/>
    </source>
</evidence>
<sequence length="95" mass="11018">MIAWIPALLEALLNKVDPLNVALMVLLMRDEPRWEKAAKMVERAQFVKYASEGVSSEELEVYLNAMAHYSKKKRGFYFVRAAVDNYRQLLVNRAK</sequence>
<dbReference type="HOGENOM" id="CLU_2377259_0_0_1"/>
<name>M4BZN2_HYAAE</name>
<reference evidence="1" key="2">
    <citation type="submission" date="2015-06" db="UniProtKB">
        <authorList>
            <consortium name="EnsemblProtists"/>
        </authorList>
    </citation>
    <scope>IDENTIFICATION</scope>
    <source>
        <strain evidence="1">Emoy2</strain>
    </source>
</reference>
<dbReference type="InParanoid" id="M4BZN2"/>
<protein>
    <recommendedName>
        <fullName evidence="3">RxLR effector candidate protein</fullName>
    </recommendedName>
</protein>
<dbReference type="EMBL" id="JH598064">
    <property type="status" value="NOT_ANNOTATED_CDS"/>
    <property type="molecule type" value="Genomic_DNA"/>
</dbReference>
<dbReference type="EnsemblProtists" id="HpaT812055">
    <property type="protein sequence ID" value="HpaP812055"/>
    <property type="gene ID" value="HpaG812055"/>
</dbReference>
<evidence type="ECO:0000313" key="2">
    <source>
        <dbReference type="Proteomes" id="UP000011713"/>
    </source>
</evidence>
<dbReference type="VEuPathDB" id="FungiDB:HpaG812055"/>
<accession>M4BZN2</accession>
<dbReference type="AlphaFoldDB" id="M4BZN2"/>
<dbReference type="Proteomes" id="UP000011713">
    <property type="component" value="Unassembled WGS sequence"/>
</dbReference>
<keyword evidence="2" id="KW-1185">Reference proteome</keyword>
<evidence type="ECO:0008006" key="3">
    <source>
        <dbReference type="Google" id="ProtNLM"/>
    </source>
</evidence>
<organism evidence="1 2">
    <name type="scientific">Hyaloperonospora arabidopsidis (strain Emoy2)</name>
    <name type="common">Downy mildew agent</name>
    <name type="synonym">Peronospora arabidopsidis</name>
    <dbReference type="NCBI Taxonomy" id="559515"/>
    <lineage>
        <taxon>Eukaryota</taxon>
        <taxon>Sar</taxon>
        <taxon>Stramenopiles</taxon>
        <taxon>Oomycota</taxon>
        <taxon>Peronosporomycetes</taxon>
        <taxon>Peronosporales</taxon>
        <taxon>Peronosporaceae</taxon>
        <taxon>Hyaloperonospora</taxon>
    </lineage>
</organism>
<proteinExistence type="predicted"/>